<dbReference type="Pfam" id="PF01964">
    <property type="entry name" value="ThiC_Rad_SAM"/>
    <property type="match status" value="1"/>
</dbReference>
<accession>A0A0S7XPU5</accession>
<protein>
    <submittedName>
        <fullName evidence="1">Thiamine biosynthesis protein ThiC</fullName>
    </submittedName>
</protein>
<dbReference type="AlphaFoldDB" id="A0A0S7XPU5"/>
<dbReference type="EMBL" id="LIZX01000186">
    <property type="protein sequence ID" value="KPJ64372.1"/>
    <property type="molecule type" value="Genomic_DNA"/>
</dbReference>
<dbReference type="PANTHER" id="PTHR30557:SF1">
    <property type="entry name" value="PHOSPHOMETHYLPYRIMIDINE SYNTHASE, CHLOROPLASTIC"/>
    <property type="match status" value="1"/>
</dbReference>
<comment type="caution">
    <text evidence="1">The sequence shown here is derived from an EMBL/GenBank/DDBJ whole genome shotgun (WGS) entry which is preliminary data.</text>
</comment>
<organism evidence="1 2">
    <name type="scientific">candidate division WOR-1 bacterium DG_54_3</name>
    <dbReference type="NCBI Taxonomy" id="1703775"/>
    <lineage>
        <taxon>Bacteria</taxon>
        <taxon>Bacillati</taxon>
        <taxon>Saganbacteria</taxon>
    </lineage>
</organism>
<gene>
    <name evidence="1" type="ORF">AMJ44_12960</name>
</gene>
<feature type="non-terminal residue" evidence="1">
    <location>
        <position position="75"/>
    </location>
</feature>
<evidence type="ECO:0000313" key="2">
    <source>
        <dbReference type="Proteomes" id="UP000051861"/>
    </source>
</evidence>
<proteinExistence type="predicted"/>
<dbReference type="InterPro" id="IPR002817">
    <property type="entry name" value="ThiC/BzaA/B"/>
</dbReference>
<dbReference type="Proteomes" id="UP000051861">
    <property type="component" value="Unassembled WGS sequence"/>
</dbReference>
<dbReference type="GO" id="GO:0009228">
    <property type="term" value="P:thiamine biosynthetic process"/>
    <property type="evidence" value="ECO:0007669"/>
    <property type="project" value="InterPro"/>
</dbReference>
<name>A0A0S7XPU5_UNCSA</name>
<reference evidence="1 2" key="1">
    <citation type="journal article" date="2015" name="Microbiome">
        <title>Genomic resolution of linkages in carbon, nitrogen, and sulfur cycling among widespread estuary sediment bacteria.</title>
        <authorList>
            <person name="Baker B.J."/>
            <person name="Lazar C.S."/>
            <person name="Teske A.P."/>
            <person name="Dick G.J."/>
        </authorList>
    </citation>
    <scope>NUCLEOTIDE SEQUENCE [LARGE SCALE GENOMIC DNA]</scope>
    <source>
        <strain evidence="1">DG_54_3</strain>
    </source>
</reference>
<dbReference type="PANTHER" id="PTHR30557">
    <property type="entry name" value="THIAMINE BIOSYNTHESIS PROTEIN THIC"/>
    <property type="match status" value="1"/>
</dbReference>
<evidence type="ECO:0000313" key="1">
    <source>
        <dbReference type="EMBL" id="KPJ64372.1"/>
    </source>
</evidence>
<sequence length="75" mass="8158">MTQREEALKGNITEAMQWVARDEGRSPEEIRVGLAQGVIVIPFNPLHKNCKAIGIGKGLRTKVNANIGTSADFPN</sequence>
<dbReference type="GO" id="GO:0051536">
    <property type="term" value="F:iron-sulfur cluster binding"/>
    <property type="evidence" value="ECO:0007669"/>
    <property type="project" value="InterPro"/>
</dbReference>